<gene>
    <name evidence="11" type="ORF">P5673_016956</name>
</gene>
<accession>A0AAD9V467</accession>
<dbReference type="SUPFAM" id="SSF46689">
    <property type="entry name" value="Homeodomain-like"/>
    <property type="match status" value="1"/>
</dbReference>
<keyword evidence="3 7" id="KW-0238">DNA-binding</keyword>
<reference evidence="11" key="1">
    <citation type="journal article" date="2023" name="G3 (Bethesda)">
        <title>Whole genome assembly and annotation of the endangered Caribbean coral Acropora cervicornis.</title>
        <authorList>
            <person name="Selwyn J.D."/>
            <person name="Vollmer S.V."/>
        </authorList>
    </citation>
    <scope>NUCLEOTIDE SEQUENCE</scope>
    <source>
        <strain evidence="11">K2</strain>
    </source>
</reference>
<evidence type="ECO:0000256" key="6">
    <source>
        <dbReference type="ARBA" id="ARBA00038425"/>
    </source>
</evidence>
<dbReference type="Pfam" id="PF00046">
    <property type="entry name" value="Homeodomain"/>
    <property type="match status" value="1"/>
</dbReference>
<keyword evidence="5 7" id="KW-0539">Nucleus</keyword>
<keyword evidence="12" id="KW-1185">Reference proteome</keyword>
<organism evidence="11 12">
    <name type="scientific">Acropora cervicornis</name>
    <name type="common">Staghorn coral</name>
    <dbReference type="NCBI Taxonomy" id="6130"/>
    <lineage>
        <taxon>Eukaryota</taxon>
        <taxon>Metazoa</taxon>
        <taxon>Cnidaria</taxon>
        <taxon>Anthozoa</taxon>
        <taxon>Hexacorallia</taxon>
        <taxon>Scleractinia</taxon>
        <taxon>Astrocoeniina</taxon>
        <taxon>Acroporidae</taxon>
        <taxon>Acropora</taxon>
    </lineage>
</organism>
<dbReference type="InterPro" id="IPR001356">
    <property type="entry name" value="HD"/>
</dbReference>
<evidence type="ECO:0000313" key="12">
    <source>
        <dbReference type="Proteomes" id="UP001249851"/>
    </source>
</evidence>
<dbReference type="GO" id="GO:0048598">
    <property type="term" value="P:embryonic morphogenesis"/>
    <property type="evidence" value="ECO:0007669"/>
    <property type="project" value="TreeGrafter"/>
</dbReference>
<dbReference type="Gene3D" id="1.10.10.60">
    <property type="entry name" value="Homeodomain-like"/>
    <property type="match status" value="1"/>
</dbReference>
<evidence type="ECO:0000256" key="9">
    <source>
        <dbReference type="SAM" id="MobiDB-lite"/>
    </source>
</evidence>
<keyword evidence="2" id="KW-0217">Developmental protein</keyword>
<evidence type="ECO:0000256" key="4">
    <source>
        <dbReference type="ARBA" id="ARBA00023155"/>
    </source>
</evidence>
<comment type="subcellular location">
    <subcellularLocation>
        <location evidence="1 7 8">Nucleus</location>
    </subcellularLocation>
</comment>
<dbReference type="Proteomes" id="UP001249851">
    <property type="component" value="Unassembled WGS sequence"/>
</dbReference>
<proteinExistence type="inferred from homology"/>
<dbReference type="InterPro" id="IPR017970">
    <property type="entry name" value="Homeobox_CS"/>
</dbReference>
<dbReference type="PROSITE" id="PS50071">
    <property type="entry name" value="HOMEOBOX_2"/>
    <property type="match status" value="1"/>
</dbReference>
<keyword evidence="4 7" id="KW-0371">Homeobox</keyword>
<evidence type="ECO:0000256" key="1">
    <source>
        <dbReference type="ARBA" id="ARBA00004123"/>
    </source>
</evidence>
<evidence type="ECO:0000256" key="2">
    <source>
        <dbReference type="ARBA" id="ARBA00022473"/>
    </source>
</evidence>
<feature type="DNA-binding region" description="Homeobox" evidence="7">
    <location>
        <begin position="86"/>
        <end position="145"/>
    </location>
</feature>
<feature type="region of interest" description="Disordered" evidence="9">
    <location>
        <begin position="21"/>
        <end position="44"/>
    </location>
</feature>
<comment type="similarity">
    <text evidence="6">Belongs to the Msh homeobox family.</text>
</comment>
<name>A0AAD9V467_ACRCE</name>
<feature type="domain" description="Homeobox" evidence="10">
    <location>
        <begin position="84"/>
        <end position="144"/>
    </location>
</feature>
<evidence type="ECO:0000313" key="11">
    <source>
        <dbReference type="EMBL" id="KAK2560581.1"/>
    </source>
</evidence>
<evidence type="ECO:0000256" key="8">
    <source>
        <dbReference type="RuleBase" id="RU000682"/>
    </source>
</evidence>
<evidence type="ECO:0000259" key="10">
    <source>
        <dbReference type="PROSITE" id="PS50071"/>
    </source>
</evidence>
<evidence type="ECO:0000256" key="5">
    <source>
        <dbReference type="ARBA" id="ARBA00023242"/>
    </source>
</evidence>
<dbReference type="InterPro" id="IPR050674">
    <property type="entry name" value="Msh_Homeobox_Regulators"/>
</dbReference>
<dbReference type="CDD" id="cd00086">
    <property type="entry name" value="homeodomain"/>
    <property type="match status" value="1"/>
</dbReference>
<dbReference type="PANTHER" id="PTHR24338">
    <property type="entry name" value="HOMEOBOX PROTEIN MSX"/>
    <property type="match status" value="1"/>
</dbReference>
<sequence length="209" mass="24272">MMSGFSLDNLILAKKNILRSPGTFGAQKPRRSETPEERQIGNNDTTGMIHEETLQTRLPWLAYTRYCPPKLPRSKPRKGCRRHKLNRSPRIPFSSSQLASLEAKFLQTQYLSGSEVHDLSSWLSVSEHRVKIWFQNRRAREKKTKAVSVVTSKEGNERYNFYFFLIHYQGQRCFDEGHAGKSFLALIPGFSRTSWVGRPYIFDLEEKTK</sequence>
<dbReference type="AlphaFoldDB" id="A0AAD9V467"/>
<feature type="compositionally biased region" description="Basic and acidic residues" evidence="9">
    <location>
        <begin position="30"/>
        <end position="39"/>
    </location>
</feature>
<dbReference type="SMART" id="SM00389">
    <property type="entry name" value="HOX"/>
    <property type="match status" value="1"/>
</dbReference>
<dbReference type="PANTHER" id="PTHR24338:SF0">
    <property type="entry name" value="MUSCLE SEGMENTATION HOMEOBOX"/>
    <property type="match status" value="1"/>
</dbReference>
<dbReference type="GO" id="GO:0000977">
    <property type="term" value="F:RNA polymerase II transcription regulatory region sequence-specific DNA binding"/>
    <property type="evidence" value="ECO:0007669"/>
    <property type="project" value="TreeGrafter"/>
</dbReference>
<reference evidence="11" key="2">
    <citation type="journal article" date="2023" name="Science">
        <title>Genomic signatures of disease resistance in endangered staghorn corals.</title>
        <authorList>
            <person name="Vollmer S.V."/>
            <person name="Selwyn J.D."/>
            <person name="Despard B.A."/>
            <person name="Roesel C.L."/>
        </authorList>
    </citation>
    <scope>NUCLEOTIDE SEQUENCE</scope>
    <source>
        <strain evidence="11">K2</strain>
    </source>
</reference>
<dbReference type="InterPro" id="IPR009057">
    <property type="entry name" value="Homeodomain-like_sf"/>
</dbReference>
<dbReference type="GO" id="GO:0000981">
    <property type="term" value="F:DNA-binding transcription factor activity, RNA polymerase II-specific"/>
    <property type="evidence" value="ECO:0007669"/>
    <property type="project" value="InterPro"/>
</dbReference>
<protein>
    <submittedName>
        <fullName evidence="11">Homeobox protein MSX-1</fullName>
    </submittedName>
</protein>
<evidence type="ECO:0000256" key="7">
    <source>
        <dbReference type="PROSITE-ProRule" id="PRU00108"/>
    </source>
</evidence>
<evidence type="ECO:0000256" key="3">
    <source>
        <dbReference type="ARBA" id="ARBA00023125"/>
    </source>
</evidence>
<dbReference type="EMBL" id="JARQWQ010000036">
    <property type="protein sequence ID" value="KAK2560581.1"/>
    <property type="molecule type" value="Genomic_DNA"/>
</dbReference>
<dbReference type="GO" id="GO:0005634">
    <property type="term" value="C:nucleus"/>
    <property type="evidence" value="ECO:0007669"/>
    <property type="project" value="UniProtKB-SubCell"/>
</dbReference>
<dbReference type="PROSITE" id="PS00027">
    <property type="entry name" value="HOMEOBOX_1"/>
    <property type="match status" value="1"/>
</dbReference>
<comment type="caution">
    <text evidence="11">The sequence shown here is derived from an EMBL/GenBank/DDBJ whole genome shotgun (WGS) entry which is preliminary data.</text>
</comment>